<organism evidence="1 2">
    <name type="scientific">Weissella bombi</name>
    <dbReference type="NCBI Taxonomy" id="1505725"/>
    <lineage>
        <taxon>Bacteria</taxon>
        <taxon>Bacillati</taxon>
        <taxon>Bacillota</taxon>
        <taxon>Bacilli</taxon>
        <taxon>Lactobacillales</taxon>
        <taxon>Lactobacillaceae</taxon>
        <taxon>Weissella</taxon>
    </lineage>
</organism>
<reference evidence="2" key="1">
    <citation type="submission" date="2016-08" db="EMBL/GenBank/DDBJ databases">
        <authorList>
            <person name="Varghese N."/>
            <person name="Submissions Spin"/>
        </authorList>
    </citation>
    <scope>NUCLEOTIDE SEQUENCE [LARGE SCALE GENOMIC DNA]</scope>
    <source>
        <strain evidence="2">R-53094</strain>
    </source>
</reference>
<dbReference type="InterPro" id="IPR045425">
    <property type="entry name" value="DUF6508"/>
</dbReference>
<accession>A0A1C3ZQ17</accession>
<name>A0A1C3ZQ17_9LACO</name>
<keyword evidence="2" id="KW-1185">Reference proteome</keyword>
<dbReference type="Pfam" id="PF20118">
    <property type="entry name" value="DUF6508"/>
    <property type="match status" value="1"/>
</dbReference>
<evidence type="ECO:0000313" key="1">
    <source>
        <dbReference type="EMBL" id="SCB84310.1"/>
    </source>
</evidence>
<evidence type="ECO:0000313" key="2">
    <source>
        <dbReference type="Proteomes" id="UP000199268"/>
    </source>
</evidence>
<dbReference type="EMBL" id="FMAO01000002">
    <property type="protein sequence ID" value="SCB84310.1"/>
    <property type="molecule type" value="Genomic_DNA"/>
</dbReference>
<dbReference type="STRING" id="1505725.GA0061074_102133"/>
<dbReference type="Proteomes" id="UP000199268">
    <property type="component" value="Unassembled WGS sequence"/>
</dbReference>
<sequence>MRKQHPFNFEKWYQFLVNAEGVQIPWVEGEHMTTHPVYDDQMVSLVRSFEWSDYYDQNYDRTLHQKGLDQLREEEVDMIARTSHDFRELRAVTSVIIHEERHLEGMWAAMLEKGILLRLLQRLESQTPTDFLGPNY</sequence>
<dbReference type="RefSeq" id="WP_092461642.1">
    <property type="nucleotide sequence ID" value="NZ_BJEE01000001.1"/>
</dbReference>
<dbReference type="OrthoDB" id="2146056at2"/>
<gene>
    <name evidence="1" type="ORF">GA0061074_102133</name>
</gene>
<protein>
    <submittedName>
        <fullName evidence="1">Uncharacterized protein</fullName>
    </submittedName>
</protein>
<dbReference type="AlphaFoldDB" id="A0A1C3ZQ17"/>
<proteinExistence type="predicted"/>